<dbReference type="EMBL" id="JACHXI010000013">
    <property type="protein sequence ID" value="MBB3104220.1"/>
    <property type="molecule type" value="Genomic_DNA"/>
</dbReference>
<proteinExistence type="predicted"/>
<evidence type="ECO:0000313" key="2">
    <source>
        <dbReference type="Proteomes" id="UP000549250"/>
    </source>
</evidence>
<protein>
    <submittedName>
        <fullName evidence="1">Uncharacterized protein</fullName>
    </submittedName>
</protein>
<evidence type="ECO:0000313" key="1">
    <source>
        <dbReference type="EMBL" id="MBB3104220.1"/>
    </source>
</evidence>
<reference evidence="1 2" key="1">
    <citation type="submission" date="2020-08" db="EMBL/GenBank/DDBJ databases">
        <title>Genomic Encyclopedia of Type Strains, Phase III (KMG-III): the genomes of soil and plant-associated and newly described type strains.</title>
        <authorList>
            <person name="Whitman W."/>
        </authorList>
    </citation>
    <scope>NUCLEOTIDE SEQUENCE [LARGE SCALE GENOMIC DNA]</scope>
    <source>
        <strain evidence="1 2">CECT 4462</strain>
    </source>
</reference>
<gene>
    <name evidence="1" type="ORF">FHR87_002635</name>
</gene>
<dbReference type="AlphaFoldDB" id="A0A839T5X2"/>
<keyword evidence="2" id="KW-1185">Reference proteome</keyword>
<dbReference type="Proteomes" id="UP000549250">
    <property type="component" value="Unassembled WGS sequence"/>
</dbReference>
<organism evidence="1 2">
    <name type="scientific">Azomonas macrocytogenes</name>
    <name type="common">Azotobacter macrocytogenes</name>
    <dbReference type="NCBI Taxonomy" id="69962"/>
    <lineage>
        <taxon>Bacteria</taxon>
        <taxon>Pseudomonadati</taxon>
        <taxon>Pseudomonadota</taxon>
        <taxon>Gammaproteobacteria</taxon>
        <taxon>Pseudomonadales</taxon>
        <taxon>Pseudomonadaceae</taxon>
        <taxon>Azomonas</taxon>
    </lineage>
</organism>
<sequence length="60" mass="7351">MLEWFQIKSWTEHLRQHKRTSRADTDIPLSHCPIASRETSKLERILFFFSYFDCFQTDQK</sequence>
<accession>A0A839T5X2</accession>
<name>A0A839T5X2_AZOMA</name>
<comment type="caution">
    <text evidence="1">The sequence shown here is derived from an EMBL/GenBank/DDBJ whole genome shotgun (WGS) entry which is preliminary data.</text>
</comment>